<dbReference type="SMART" id="SM00382">
    <property type="entry name" value="AAA"/>
    <property type="match status" value="1"/>
</dbReference>
<sequence>MSLSPILYTENVSKRFGGVVALDGVNVHVSPKMLTLVIGPNGSGKSTLINVIGGILRPDGGRVVLNGRDITKLPPHARFRLGLARTFQTPQLFTSLSVLENVLVPMHEYYEERVLEILLRNAWRLREREYIDRAFQILRLLNLDHLWDAPASDLSGGQMKLLELARILMSDPRVIVLDEPLAGVNPSLANEIMGYLTSLRSELGVSFLIVEHRLDIALKFVDYVFAMHQGRVVAEGPPDAVVKHPAVIEAYLGG</sequence>
<dbReference type="FunFam" id="3.40.50.300:FF:000421">
    <property type="entry name" value="Branched-chain amino acid ABC transporter ATP-binding protein"/>
    <property type="match status" value="1"/>
</dbReference>
<gene>
    <name evidence="8" type="ORF">IG193_04550</name>
</gene>
<protein>
    <recommendedName>
        <fullName evidence="6">Probable branched-chain amino acid transport ATP-binding protein LivG</fullName>
    </recommendedName>
</protein>
<evidence type="ECO:0000256" key="6">
    <source>
        <dbReference type="ARBA" id="ARBA00072811"/>
    </source>
</evidence>
<dbReference type="Proteomes" id="UP000594121">
    <property type="component" value="Chromosome"/>
</dbReference>
<dbReference type="RefSeq" id="WP_192818041.1">
    <property type="nucleotide sequence ID" value="NZ_CP062310.1"/>
</dbReference>
<dbReference type="InParanoid" id="A0A7L9FE36"/>
<organism evidence="8 9">
    <name type="scientific">Infirmifilum lucidum</name>
    <dbReference type="NCBI Taxonomy" id="2776706"/>
    <lineage>
        <taxon>Archaea</taxon>
        <taxon>Thermoproteota</taxon>
        <taxon>Thermoprotei</taxon>
        <taxon>Thermofilales</taxon>
        <taxon>Thermofilaceae</taxon>
        <taxon>Infirmifilum</taxon>
    </lineage>
</organism>
<dbReference type="Pfam" id="PF12399">
    <property type="entry name" value="BCA_ABC_TP_C"/>
    <property type="match status" value="1"/>
</dbReference>
<dbReference type="Gene3D" id="3.40.50.300">
    <property type="entry name" value="P-loop containing nucleotide triphosphate hydrolases"/>
    <property type="match status" value="1"/>
</dbReference>
<dbReference type="InterPro" id="IPR003593">
    <property type="entry name" value="AAA+_ATPase"/>
</dbReference>
<dbReference type="InterPro" id="IPR003439">
    <property type="entry name" value="ABC_transporter-like_ATP-bd"/>
</dbReference>
<keyword evidence="9" id="KW-1185">Reference proteome</keyword>
<accession>A0A7L9FE36</accession>
<proteinExistence type="predicted"/>
<keyword evidence="1" id="KW-0813">Transport</keyword>
<evidence type="ECO:0000313" key="9">
    <source>
        <dbReference type="Proteomes" id="UP000594121"/>
    </source>
</evidence>
<dbReference type="CDD" id="cd03219">
    <property type="entry name" value="ABC_Mj1267_LivG_branched"/>
    <property type="match status" value="1"/>
</dbReference>
<dbReference type="Pfam" id="PF00005">
    <property type="entry name" value="ABC_tran"/>
    <property type="match status" value="1"/>
</dbReference>
<dbReference type="InterPro" id="IPR017871">
    <property type="entry name" value="ABC_transporter-like_CS"/>
</dbReference>
<dbReference type="PROSITE" id="PS50893">
    <property type="entry name" value="ABC_TRANSPORTER_2"/>
    <property type="match status" value="1"/>
</dbReference>
<evidence type="ECO:0000259" key="7">
    <source>
        <dbReference type="PROSITE" id="PS50893"/>
    </source>
</evidence>
<feature type="domain" description="ABC transporter" evidence="7">
    <location>
        <begin position="7"/>
        <end position="254"/>
    </location>
</feature>
<dbReference type="PANTHER" id="PTHR45772:SF5">
    <property type="entry name" value="BRANCHED-CHAIN AMINO ACID TRANSPORT ATP-BINDING PROTEIN LIVG-RELATED"/>
    <property type="match status" value="1"/>
</dbReference>
<evidence type="ECO:0000313" key="8">
    <source>
        <dbReference type="EMBL" id="QOJ78068.1"/>
    </source>
</evidence>
<comment type="function">
    <text evidence="5">Probable component of a branched-chain amino-acid transport system.</text>
</comment>
<dbReference type="AlphaFoldDB" id="A0A7L9FE36"/>
<dbReference type="EMBL" id="CP062310">
    <property type="protein sequence ID" value="QOJ78068.1"/>
    <property type="molecule type" value="Genomic_DNA"/>
</dbReference>
<dbReference type="GO" id="GO:0016887">
    <property type="term" value="F:ATP hydrolysis activity"/>
    <property type="evidence" value="ECO:0007669"/>
    <property type="project" value="InterPro"/>
</dbReference>
<dbReference type="InterPro" id="IPR027417">
    <property type="entry name" value="P-loop_NTPase"/>
</dbReference>
<keyword evidence="3 8" id="KW-0067">ATP-binding</keyword>
<dbReference type="GO" id="GO:0006865">
    <property type="term" value="P:amino acid transport"/>
    <property type="evidence" value="ECO:0007669"/>
    <property type="project" value="UniProtKB-KW"/>
</dbReference>
<dbReference type="GeneID" id="59149140"/>
<dbReference type="GO" id="GO:0005886">
    <property type="term" value="C:plasma membrane"/>
    <property type="evidence" value="ECO:0007669"/>
    <property type="project" value="TreeGrafter"/>
</dbReference>
<dbReference type="SUPFAM" id="SSF52540">
    <property type="entry name" value="P-loop containing nucleoside triphosphate hydrolases"/>
    <property type="match status" value="1"/>
</dbReference>
<evidence type="ECO:0000256" key="4">
    <source>
        <dbReference type="ARBA" id="ARBA00022970"/>
    </source>
</evidence>
<dbReference type="InterPro" id="IPR032823">
    <property type="entry name" value="BCA_ABC_TP_C"/>
</dbReference>
<evidence type="ECO:0000256" key="5">
    <source>
        <dbReference type="ARBA" id="ARBA00056071"/>
    </source>
</evidence>
<name>A0A7L9FE36_9CREN</name>
<reference evidence="8 9" key="1">
    <citation type="submission" date="2020-10" db="EMBL/GenBank/DDBJ databases">
        <title>Thermofilum lucidum 3507LT sp. nov. a novel member of Thermofilaceae family isolated from Chile hot spring, and proposal of description order Thermofilales.</title>
        <authorList>
            <person name="Zayulina K.S."/>
            <person name="Elcheninov A.G."/>
            <person name="Toshchakov S.V."/>
            <person name="Kublanov I.V."/>
        </authorList>
    </citation>
    <scope>NUCLEOTIDE SEQUENCE [LARGE SCALE GENOMIC DNA]</scope>
    <source>
        <strain evidence="8 9">3507LT</strain>
    </source>
</reference>
<dbReference type="KEGG" id="thel:IG193_04550"/>
<dbReference type="PANTHER" id="PTHR45772">
    <property type="entry name" value="CONSERVED COMPONENT OF ABC TRANSPORTER FOR NATURAL AMINO ACIDS-RELATED"/>
    <property type="match status" value="1"/>
</dbReference>
<keyword evidence="2" id="KW-0547">Nucleotide-binding</keyword>
<dbReference type="PROSITE" id="PS00211">
    <property type="entry name" value="ABC_TRANSPORTER_1"/>
    <property type="match status" value="1"/>
</dbReference>
<dbReference type="FunCoup" id="A0A7L9FE36">
    <property type="interactions" value="43"/>
</dbReference>
<evidence type="ECO:0000256" key="3">
    <source>
        <dbReference type="ARBA" id="ARBA00022840"/>
    </source>
</evidence>
<evidence type="ECO:0000256" key="2">
    <source>
        <dbReference type="ARBA" id="ARBA00022741"/>
    </source>
</evidence>
<dbReference type="GO" id="GO:0005524">
    <property type="term" value="F:ATP binding"/>
    <property type="evidence" value="ECO:0007669"/>
    <property type="project" value="UniProtKB-KW"/>
</dbReference>
<evidence type="ECO:0000256" key="1">
    <source>
        <dbReference type="ARBA" id="ARBA00022448"/>
    </source>
</evidence>
<dbReference type="InterPro" id="IPR051120">
    <property type="entry name" value="ABC_AA/LPS_Transport"/>
</dbReference>
<keyword evidence="4" id="KW-0029">Amino-acid transport</keyword>